<reference evidence="5" key="2">
    <citation type="journal article" date="2021" name="PeerJ">
        <title>Extensive microbial diversity within the chicken gut microbiome revealed by metagenomics and culture.</title>
        <authorList>
            <person name="Gilroy R."/>
            <person name="Ravi A."/>
            <person name="Getino M."/>
            <person name="Pursley I."/>
            <person name="Horton D.L."/>
            <person name="Alikhan N.F."/>
            <person name="Baker D."/>
            <person name="Gharbi K."/>
            <person name="Hall N."/>
            <person name="Watson M."/>
            <person name="Adriaenssens E.M."/>
            <person name="Foster-Nyarko E."/>
            <person name="Jarju S."/>
            <person name="Secka A."/>
            <person name="Antonio M."/>
            <person name="Oren A."/>
            <person name="Chaudhuri R.R."/>
            <person name="La Ragione R."/>
            <person name="Hildebrand F."/>
            <person name="Pallen M.J."/>
        </authorList>
    </citation>
    <scope>NUCLEOTIDE SEQUENCE</scope>
    <source>
        <strain evidence="5">B1-8020</strain>
    </source>
</reference>
<feature type="region of interest" description="Disordered" evidence="2">
    <location>
        <begin position="352"/>
        <end position="389"/>
    </location>
</feature>
<reference evidence="5" key="1">
    <citation type="submission" date="2020-10" db="EMBL/GenBank/DDBJ databases">
        <authorList>
            <person name="Gilroy R."/>
        </authorList>
    </citation>
    <scope>NUCLEOTIDE SEQUENCE</scope>
    <source>
        <strain evidence="5">B1-8020</strain>
    </source>
</reference>
<evidence type="ECO:0000313" key="5">
    <source>
        <dbReference type="EMBL" id="MBO8472550.1"/>
    </source>
</evidence>
<evidence type="ECO:0000259" key="4">
    <source>
        <dbReference type="Pfam" id="PF13100"/>
    </source>
</evidence>
<feature type="chain" id="PRO_5039709871" description="Organic solvent tolerance-like N-terminal domain-containing protein" evidence="3">
    <location>
        <begin position="24"/>
        <end position="831"/>
    </location>
</feature>
<feature type="coiled-coil region" evidence="1">
    <location>
        <begin position="775"/>
        <end position="826"/>
    </location>
</feature>
<keyword evidence="3" id="KW-0732">Signal</keyword>
<dbReference type="Gene3D" id="2.60.450.10">
    <property type="entry name" value="Lipopolysaccharide (LPS) transport protein A like domain"/>
    <property type="match status" value="1"/>
</dbReference>
<accession>A0A9D9NGM5</accession>
<dbReference type="Pfam" id="PF13100">
    <property type="entry name" value="OstA_2"/>
    <property type="match status" value="1"/>
</dbReference>
<dbReference type="Proteomes" id="UP000823604">
    <property type="component" value="Unassembled WGS sequence"/>
</dbReference>
<evidence type="ECO:0000256" key="3">
    <source>
        <dbReference type="SAM" id="SignalP"/>
    </source>
</evidence>
<gene>
    <name evidence="5" type="ORF">IAB81_02840</name>
</gene>
<evidence type="ECO:0000256" key="1">
    <source>
        <dbReference type="SAM" id="Coils"/>
    </source>
</evidence>
<feature type="compositionally biased region" description="Gly residues" evidence="2">
    <location>
        <begin position="372"/>
        <end position="381"/>
    </location>
</feature>
<evidence type="ECO:0000256" key="2">
    <source>
        <dbReference type="SAM" id="MobiDB-lite"/>
    </source>
</evidence>
<dbReference type="InterPro" id="IPR005653">
    <property type="entry name" value="OstA-like_N"/>
</dbReference>
<feature type="signal peptide" evidence="3">
    <location>
        <begin position="1"/>
        <end position="23"/>
    </location>
</feature>
<proteinExistence type="predicted"/>
<feature type="domain" description="Organic solvent tolerance-like N-terminal" evidence="4">
    <location>
        <begin position="45"/>
        <end position="183"/>
    </location>
</feature>
<dbReference type="EMBL" id="JADIMA010000029">
    <property type="protein sequence ID" value="MBO8472550.1"/>
    <property type="molecule type" value="Genomic_DNA"/>
</dbReference>
<keyword evidence="1" id="KW-0175">Coiled coil</keyword>
<organism evidence="5 6">
    <name type="scientific">Candidatus Merdivivens pullicola</name>
    <dbReference type="NCBI Taxonomy" id="2840872"/>
    <lineage>
        <taxon>Bacteria</taxon>
        <taxon>Pseudomonadati</taxon>
        <taxon>Bacteroidota</taxon>
        <taxon>Bacteroidia</taxon>
        <taxon>Bacteroidales</taxon>
        <taxon>Muribaculaceae</taxon>
        <taxon>Muribaculaceae incertae sedis</taxon>
        <taxon>Candidatus Merdivivens</taxon>
    </lineage>
</organism>
<comment type="caution">
    <text evidence="5">The sequence shown here is derived from an EMBL/GenBank/DDBJ whole genome shotgun (WGS) entry which is preliminary data.</text>
</comment>
<feature type="compositionally biased region" description="Basic and acidic residues" evidence="2">
    <location>
        <begin position="352"/>
        <end position="363"/>
    </location>
</feature>
<sequence>MRAPLKFLSLLALSVLCPMLLSAQGKGADSDSLVRLLSATSAETIEKGTEIRKVIGPAVFLHNDTYLKCDTAFWYVNRDYIDAIGRVSIEQENTILTSDKMHYIINRDLAQFRGDLVELKDKEGNLLRTTNLDYNTKDSVGVFRTGGSMRDKDGNIIESNNGEYDAKAKIFKFRGNVNMFTDSVFVRTTWLDYLSDIDKAEFGGAVYAWKDKNMLASRNGWYDRPNDLFFFSDNVHLLTENHEGWCDSLYFSRLTSSGEMYGNVQVTDEENAVSAVSDKLEFTNSPRTVTMTRRPAVVMEVNEEGTVDTLYFGADTLIYYSLRMCDVDSMAVVLAEKRKEYMAVDAIQNLRDKNKKEEQERKAAGQNQRNAGGKGGRGGQRGMMPPPPLDSTLSAIPDSAFAALPDSTLSAIPDSTLSALPDSTLAALPDSTLAALPDSTAAVDSVEVVPPDTSTVTFMRALRNVKAYKRDLQAVCDSLEYSDLDSLVRMFKNPIIWNDIKNQFSSDSIYMMVAGNRLSKVSFQSNAFIHTQEDTVHYNQIKSLEMMAFFNDSSELYRFDALGGVSAVFYLREEEEISLVNQIESKMLSASLADGEVQKIHYYENPKNDIYPISQITLERQRLKGFAWQEERRPVDRYSITDKDLRPCQRERDEKVKQPEFKYTDEFFPGYIDGIRREIFVRDSLKKVAEARRKALEQMRLDSLERIRLDSLEAVRLDSLATADSLKRVKDSLAAIADSTALQEAAIDSLVNSLDSIDVFEEKSEYLDKLETLTAEQREDILAVLREDYDKTKAEIRKKGLDKLRRRELRLEKRELKRQIRMVKKAIRRFD</sequence>
<evidence type="ECO:0000313" key="6">
    <source>
        <dbReference type="Proteomes" id="UP000823604"/>
    </source>
</evidence>
<protein>
    <recommendedName>
        <fullName evidence="4">Organic solvent tolerance-like N-terminal domain-containing protein</fullName>
    </recommendedName>
</protein>
<name>A0A9D9NGM5_9BACT</name>
<dbReference type="AlphaFoldDB" id="A0A9D9NGM5"/>